<name>A0A066WQ76_9FLAO</name>
<accession>A0A066WQ76</accession>
<keyword evidence="1" id="KW-1133">Transmembrane helix</keyword>
<gene>
    <name evidence="2" type="ORF">FEM21_21050</name>
</gene>
<organism evidence="2 3">
    <name type="scientific">Flavobacterium seoulense</name>
    <dbReference type="NCBI Taxonomy" id="1492738"/>
    <lineage>
        <taxon>Bacteria</taxon>
        <taxon>Pseudomonadati</taxon>
        <taxon>Bacteroidota</taxon>
        <taxon>Flavobacteriia</taxon>
        <taxon>Flavobacteriales</taxon>
        <taxon>Flavobacteriaceae</taxon>
        <taxon>Flavobacterium</taxon>
    </lineage>
</organism>
<comment type="caution">
    <text evidence="2">The sequence shown here is derived from an EMBL/GenBank/DDBJ whole genome shotgun (WGS) entry which is preliminary data.</text>
</comment>
<dbReference type="AlphaFoldDB" id="A0A066WQ76"/>
<keyword evidence="1" id="KW-0472">Membrane</keyword>
<dbReference type="RefSeq" id="WP_236353607.1">
    <property type="nucleotide sequence ID" value="NZ_JNCA01000019.1"/>
</dbReference>
<dbReference type="EMBL" id="JNCA01000019">
    <property type="protein sequence ID" value="KDN54723.1"/>
    <property type="molecule type" value="Genomic_DNA"/>
</dbReference>
<keyword evidence="3" id="KW-1185">Reference proteome</keyword>
<feature type="transmembrane region" description="Helical" evidence="1">
    <location>
        <begin position="7"/>
        <end position="24"/>
    </location>
</feature>
<sequence>MKNIAPIYLYMISVVCFVIANVVRDQFLELYYVLLIVGVILCILGFKNRIQK</sequence>
<evidence type="ECO:0000313" key="2">
    <source>
        <dbReference type="EMBL" id="KDN54723.1"/>
    </source>
</evidence>
<keyword evidence="1" id="KW-0812">Transmembrane</keyword>
<protein>
    <submittedName>
        <fullName evidence="2">Uncharacterized protein</fullName>
    </submittedName>
</protein>
<proteinExistence type="predicted"/>
<reference evidence="2 3" key="1">
    <citation type="submission" date="2014-05" db="EMBL/GenBank/DDBJ databases">
        <title>Genome Sequence of Flavobacterium sp. EM1321.</title>
        <authorList>
            <person name="Shin S.-K."/>
            <person name="Yi H."/>
        </authorList>
    </citation>
    <scope>NUCLEOTIDE SEQUENCE [LARGE SCALE GENOMIC DNA]</scope>
    <source>
        <strain evidence="2 3">EM1321</strain>
    </source>
</reference>
<dbReference type="eggNOG" id="ENOG5032GQ7">
    <property type="taxonomic scope" value="Bacteria"/>
</dbReference>
<dbReference type="Proteomes" id="UP000027064">
    <property type="component" value="Unassembled WGS sequence"/>
</dbReference>
<evidence type="ECO:0000313" key="3">
    <source>
        <dbReference type="Proteomes" id="UP000027064"/>
    </source>
</evidence>
<evidence type="ECO:0000256" key="1">
    <source>
        <dbReference type="SAM" id="Phobius"/>
    </source>
</evidence>
<dbReference type="PATRIC" id="fig|1492738.3.peg.2094"/>
<dbReference type="STRING" id="1492738.FEM21_21050"/>
<feature type="transmembrane region" description="Helical" evidence="1">
    <location>
        <begin position="30"/>
        <end position="46"/>
    </location>
</feature>